<evidence type="ECO:0000313" key="3">
    <source>
        <dbReference type="Proteomes" id="UP000256838"/>
    </source>
</evidence>
<evidence type="ECO:0000259" key="1">
    <source>
        <dbReference type="Pfam" id="PF07157"/>
    </source>
</evidence>
<keyword evidence="3" id="KW-1185">Reference proteome</keyword>
<proteinExistence type="predicted"/>
<evidence type="ECO:0000313" key="2">
    <source>
        <dbReference type="EMBL" id="RDU99235.1"/>
    </source>
</evidence>
<gene>
    <name evidence="2" type="ORF">DWV00_08925</name>
</gene>
<comment type="caution">
    <text evidence="2">The sequence shown here is derived from an EMBL/GenBank/DDBJ whole genome shotgun (WGS) entry which is preliminary data.</text>
</comment>
<dbReference type="OrthoDB" id="378644at2"/>
<dbReference type="AlphaFoldDB" id="A0A3D8K2Y0"/>
<dbReference type="Proteomes" id="UP000256838">
    <property type="component" value="Unassembled WGS sequence"/>
</dbReference>
<protein>
    <submittedName>
        <fullName evidence="2">DNA circulation family protein</fullName>
    </submittedName>
</protein>
<feature type="domain" description="DNA circulation N-terminal" evidence="1">
    <location>
        <begin position="39"/>
        <end position="131"/>
    </location>
</feature>
<sequence>MSAATLTTFAGSIGGLASAAQQVASILTGPGAGTWWGSLRQASFAGVPFAVRENRTRFGGRNVVHRYPYRDDAYIEPLGKLPRQYELIGFLIESSRVYGGGPVIAQRDALVTACEKGGPRTLVHPTFGSVQNVSCMESEASESFDHGRVIMIRLSLMRGGAKIYPNVATSTQSAVGTAASGLLSGSLLDFATAVATAIEQGAAVVNTAVDTAVSWYQTAVTDIHDVKRVLNAVSTLAGDFGRFFGGGNSGYTGSNQTAPANTTAEQLLEADTANVSAVVSAGAALQTAAANASDTTTFAIAAQALVTALAASAADPADAIRLTTDLASFSPTSSFTNSPIGAAMQSMQTSCAALFRRAALAGVAQACASYQPSSYDDATAVLENVTTLFDAEILTAADAEEDSSYSALRTLRASVVADLQARGADLASLVMMNFAGSLPAVVLAHRIYDDATRADQLVQQVQPVHPLFMPQSFQALAS</sequence>
<dbReference type="InterPro" id="IPR009826">
    <property type="entry name" value="DNA_circ_N"/>
</dbReference>
<dbReference type="RefSeq" id="WP_115533209.1">
    <property type="nucleotide sequence ID" value="NZ_QRGA01000005.1"/>
</dbReference>
<dbReference type="EMBL" id="QRGA01000005">
    <property type="protein sequence ID" value="RDU99235.1"/>
    <property type="molecule type" value="Genomic_DNA"/>
</dbReference>
<name>A0A3D8K2Y0_9BURK</name>
<reference evidence="2 3" key="1">
    <citation type="submission" date="2018-08" db="EMBL/GenBank/DDBJ databases">
        <title>Paraburkholderia sp. DHOM06 isolated from forest soil.</title>
        <authorList>
            <person name="Gao Z.-H."/>
            <person name="Qiu L.-H."/>
        </authorList>
    </citation>
    <scope>NUCLEOTIDE SEQUENCE [LARGE SCALE GENOMIC DNA]</scope>
    <source>
        <strain evidence="2 3">DHOM06</strain>
    </source>
</reference>
<organism evidence="2 3">
    <name type="scientific">Trinickia dinghuensis</name>
    <dbReference type="NCBI Taxonomy" id="2291023"/>
    <lineage>
        <taxon>Bacteria</taxon>
        <taxon>Pseudomonadati</taxon>
        <taxon>Pseudomonadota</taxon>
        <taxon>Betaproteobacteria</taxon>
        <taxon>Burkholderiales</taxon>
        <taxon>Burkholderiaceae</taxon>
        <taxon>Trinickia</taxon>
    </lineage>
</organism>
<dbReference type="Pfam" id="PF07157">
    <property type="entry name" value="DNA_circ_N"/>
    <property type="match status" value="1"/>
</dbReference>
<accession>A0A3D8K2Y0</accession>